<dbReference type="Pfam" id="PF13305">
    <property type="entry name" value="TetR_C_33"/>
    <property type="match status" value="1"/>
</dbReference>
<evidence type="ECO:0000259" key="5">
    <source>
        <dbReference type="PROSITE" id="PS50977"/>
    </source>
</evidence>
<dbReference type="AlphaFoldDB" id="A0A9W5Y6C3"/>
<dbReference type="InterPro" id="IPR025996">
    <property type="entry name" value="MT1864/Rv1816-like_C"/>
</dbReference>
<feature type="domain" description="HTH tetR-type" evidence="5">
    <location>
        <begin position="5"/>
        <end position="65"/>
    </location>
</feature>
<dbReference type="GO" id="GO:0003677">
    <property type="term" value="F:DNA binding"/>
    <property type="evidence" value="ECO:0007669"/>
    <property type="project" value="UniProtKB-UniRule"/>
</dbReference>
<keyword evidence="3" id="KW-0804">Transcription</keyword>
<dbReference type="RefSeq" id="WP_261854323.1">
    <property type="nucleotide sequence ID" value="NZ_BQXY01000012.1"/>
</dbReference>
<dbReference type="SUPFAM" id="SSF48498">
    <property type="entry name" value="Tetracyclin repressor-like, C-terminal domain"/>
    <property type="match status" value="1"/>
</dbReference>
<keyword evidence="7" id="KW-1185">Reference proteome</keyword>
<gene>
    <name evidence="6" type="ORF">CFOLD11_42880</name>
</gene>
<reference evidence="6" key="1">
    <citation type="journal article" date="2023" name="Int. J. Syst. Evol. Microbiol.">
        <title>&lt;i&gt;Clostridium folliculivorans&lt;/i&gt; sp. nov., isolated from soil samples of an organic paddy in Japan.</title>
        <authorList>
            <person name="Tazawa J."/>
            <person name="Kobayashi H."/>
            <person name="Tanizawa Y."/>
            <person name="Uchino A."/>
            <person name="Tanaka F."/>
            <person name="Urashima Y."/>
            <person name="Miura S."/>
            <person name="Sakamoto M."/>
            <person name="Ohkuma M."/>
            <person name="Tohno M."/>
        </authorList>
    </citation>
    <scope>NUCLEOTIDE SEQUENCE</scope>
    <source>
        <strain evidence="6">D1-1</strain>
    </source>
</reference>
<dbReference type="Gene3D" id="1.10.10.60">
    <property type="entry name" value="Homeodomain-like"/>
    <property type="match status" value="1"/>
</dbReference>
<sequence length="185" mass="21539">MQKRNLTKEKIIQIAFSLADEIGLNQVTFQKIAEKLDIKYQSLYNHFDNMDDLKTKMTIYLFGELNSKLMNRLIGKSADVAIREFAYVYKDFAFENKTAYELFITIPTLANEETYRLAKETNNIIRQILSSYINDETQVVHKSRELRSILHGFVSLVLLGYFHGDANLDDSFDLMIDDFILSLSR</sequence>
<dbReference type="Proteomes" id="UP001057868">
    <property type="component" value="Unassembled WGS sequence"/>
</dbReference>
<dbReference type="InterPro" id="IPR001647">
    <property type="entry name" value="HTH_TetR"/>
</dbReference>
<dbReference type="Gene3D" id="1.10.357.10">
    <property type="entry name" value="Tetracycline Repressor, domain 2"/>
    <property type="match status" value="1"/>
</dbReference>
<proteinExistence type="predicted"/>
<dbReference type="InterPro" id="IPR009057">
    <property type="entry name" value="Homeodomain-like_sf"/>
</dbReference>
<evidence type="ECO:0000313" key="6">
    <source>
        <dbReference type="EMBL" id="GKU27461.1"/>
    </source>
</evidence>
<evidence type="ECO:0000256" key="1">
    <source>
        <dbReference type="ARBA" id="ARBA00023015"/>
    </source>
</evidence>
<dbReference type="PROSITE" id="PS50977">
    <property type="entry name" value="HTH_TETR_2"/>
    <property type="match status" value="1"/>
</dbReference>
<keyword evidence="2 4" id="KW-0238">DNA-binding</keyword>
<evidence type="ECO:0000256" key="4">
    <source>
        <dbReference type="PROSITE-ProRule" id="PRU00335"/>
    </source>
</evidence>
<protein>
    <submittedName>
        <fullName evidence="6">TetR family transcriptional regulator</fullName>
    </submittedName>
</protein>
<name>A0A9W5Y6C3_9CLOT</name>
<dbReference type="InterPro" id="IPR050624">
    <property type="entry name" value="HTH-type_Tx_Regulator"/>
</dbReference>
<comment type="caution">
    <text evidence="6">The sequence shown here is derived from an EMBL/GenBank/DDBJ whole genome shotgun (WGS) entry which is preliminary data.</text>
</comment>
<evidence type="ECO:0000313" key="7">
    <source>
        <dbReference type="Proteomes" id="UP001057868"/>
    </source>
</evidence>
<evidence type="ECO:0000256" key="3">
    <source>
        <dbReference type="ARBA" id="ARBA00023163"/>
    </source>
</evidence>
<evidence type="ECO:0000256" key="2">
    <source>
        <dbReference type="ARBA" id="ARBA00023125"/>
    </source>
</evidence>
<dbReference type="Pfam" id="PF00440">
    <property type="entry name" value="TetR_N"/>
    <property type="match status" value="1"/>
</dbReference>
<dbReference type="PANTHER" id="PTHR43479">
    <property type="entry name" value="ACREF/ENVCD OPERON REPRESSOR-RELATED"/>
    <property type="match status" value="1"/>
</dbReference>
<dbReference type="SUPFAM" id="SSF46689">
    <property type="entry name" value="Homeodomain-like"/>
    <property type="match status" value="1"/>
</dbReference>
<keyword evidence="1" id="KW-0805">Transcription regulation</keyword>
<dbReference type="InterPro" id="IPR036271">
    <property type="entry name" value="Tet_transcr_reg_TetR-rel_C_sf"/>
</dbReference>
<dbReference type="EMBL" id="BQXY01000012">
    <property type="protein sequence ID" value="GKU27461.1"/>
    <property type="molecule type" value="Genomic_DNA"/>
</dbReference>
<accession>A0A9W5Y6C3</accession>
<dbReference type="PANTHER" id="PTHR43479:SF20">
    <property type="entry name" value="HTH TETR-TYPE DOMAIN-CONTAINING PROTEIN"/>
    <property type="match status" value="1"/>
</dbReference>
<feature type="DNA-binding region" description="H-T-H motif" evidence="4">
    <location>
        <begin position="28"/>
        <end position="47"/>
    </location>
</feature>
<organism evidence="6 7">
    <name type="scientific">Clostridium folliculivorans</name>
    <dbReference type="NCBI Taxonomy" id="2886038"/>
    <lineage>
        <taxon>Bacteria</taxon>
        <taxon>Bacillati</taxon>
        <taxon>Bacillota</taxon>
        <taxon>Clostridia</taxon>
        <taxon>Eubacteriales</taxon>
        <taxon>Clostridiaceae</taxon>
        <taxon>Clostridium</taxon>
    </lineage>
</organism>